<dbReference type="InterPro" id="IPR036396">
    <property type="entry name" value="Cyt_P450_sf"/>
</dbReference>
<dbReference type="PANTHER" id="PTHR46300">
    <property type="entry name" value="P450, PUTATIVE (EUROFUNG)-RELATED-RELATED"/>
    <property type="match status" value="1"/>
</dbReference>
<evidence type="ECO:0000256" key="7">
    <source>
        <dbReference type="ARBA" id="ARBA00023004"/>
    </source>
</evidence>
<evidence type="ECO:0000256" key="6">
    <source>
        <dbReference type="ARBA" id="ARBA00023002"/>
    </source>
</evidence>
<evidence type="ECO:0000256" key="1">
    <source>
        <dbReference type="ARBA" id="ARBA00001971"/>
    </source>
</evidence>
<keyword evidence="5" id="KW-0479">Metal-binding</keyword>
<dbReference type="PRINTS" id="PR00463">
    <property type="entry name" value="EP450I"/>
</dbReference>
<protein>
    <submittedName>
        <fullName evidence="9">Cytochrome P450</fullName>
    </submittedName>
</protein>
<keyword evidence="7" id="KW-0408">Iron</keyword>
<comment type="cofactor">
    <cofactor evidence="1">
        <name>heme</name>
        <dbReference type="ChEBI" id="CHEBI:30413"/>
    </cofactor>
</comment>
<dbReference type="GO" id="GO:0020037">
    <property type="term" value="F:heme binding"/>
    <property type="evidence" value="ECO:0007669"/>
    <property type="project" value="InterPro"/>
</dbReference>
<dbReference type="OrthoDB" id="2789670at2759"/>
<accession>A0A8H6U4D7</accession>
<keyword evidence="10" id="KW-1185">Reference proteome</keyword>
<dbReference type="Proteomes" id="UP000623467">
    <property type="component" value="Unassembled WGS sequence"/>
</dbReference>
<dbReference type="GO" id="GO:0016705">
    <property type="term" value="F:oxidoreductase activity, acting on paired donors, with incorporation or reduction of molecular oxygen"/>
    <property type="evidence" value="ECO:0007669"/>
    <property type="project" value="InterPro"/>
</dbReference>
<comment type="pathway">
    <text evidence="2">Secondary metabolite biosynthesis.</text>
</comment>
<dbReference type="EMBL" id="JACAZH010000073">
    <property type="protein sequence ID" value="KAF7328631.1"/>
    <property type="molecule type" value="Genomic_DNA"/>
</dbReference>
<comment type="caution">
    <text evidence="9">The sequence shown here is derived from an EMBL/GenBank/DDBJ whole genome shotgun (WGS) entry which is preliminary data.</text>
</comment>
<name>A0A8H6U4D7_9AGAR</name>
<gene>
    <name evidence="9" type="ORF">MSAN_02475100</name>
</gene>
<dbReference type="InterPro" id="IPR050364">
    <property type="entry name" value="Cytochrome_P450_fung"/>
</dbReference>
<keyword evidence="6" id="KW-0560">Oxidoreductase</keyword>
<reference evidence="9" key="1">
    <citation type="submission" date="2020-05" db="EMBL/GenBank/DDBJ databases">
        <title>Mycena genomes resolve the evolution of fungal bioluminescence.</title>
        <authorList>
            <person name="Tsai I.J."/>
        </authorList>
    </citation>
    <scope>NUCLEOTIDE SEQUENCE</scope>
    <source>
        <strain evidence="9">160909Yilan</strain>
    </source>
</reference>
<evidence type="ECO:0000256" key="5">
    <source>
        <dbReference type="ARBA" id="ARBA00022723"/>
    </source>
</evidence>
<dbReference type="PANTHER" id="PTHR46300:SF5">
    <property type="entry name" value="CYTOCHROME P450"/>
    <property type="match status" value="1"/>
</dbReference>
<evidence type="ECO:0000256" key="3">
    <source>
        <dbReference type="ARBA" id="ARBA00010617"/>
    </source>
</evidence>
<keyword evidence="4" id="KW-0349">Heme</keyword>
<proteinExistence type="inferred from homology"/>
<evidence type="ECO:0000313" key="10">
    <source>
        <dbReference type="Proteomes" id="UP000623467"/>
    </source>
</evidence>
<keyword evidence="8" id="KW-0503">Monooxygenase</keyword>
<dbReference type="GO" id="GO:0004497">
    <property type="term" value="F:monooxygenase activity"/>
    <property type="evidence" value="ECO:0007669"/>
    <property type="project" value="UniProtKB-KW"/>
</dbReference>
<dbReference type="AlphaFoldDB" id="A0A8H6U4D7"/>
<dbReference type="InterPro" id="IPR002401">
    <property type="entry name" value="Cyt_P450_E_grp-I"/>
</dbReference>
<evidence type="ECO:0000256" key="8">
    <source>
        <dbReference type="ARBA" id="ARBA00023033"/>
    </source>
</evidence>
<dbReference type="Gene3D" id="1.10.630.10">
    <property type="entry name" value="Cytochrome P450"/>
    <property type="match status" value="1"/>
</dbReference>
<organism evidence="9 10">
    <name type="scientific">Mycena sanguinolenta</name>
    <dbReference type="NCBI Taxonomy" id="230812"/>
    <lineage>
        <taxon>Eukaryota</taxon>
        <taxon>Fungi</taxon>
        <taxon>Dikarya</taxon>
        <taxon>Basidiomycota</taxon>
        <taxon>Agaricomycotina</taxon>
        <taxon>Agaricomycetes</taxon>
        <taxon>Agaricomycetidae</taxon>
        <taxon>Agaricales</taxon>
        <taxon>Marasmiineae</taxon>
        <taxon>Mycenaceae</taxon>
        <taxon>Mycena</taxon>
    </lineage>
</organism>
<evidence type="ECO:0000313" key="9">
    <source>
        <dbReference type="EMBL" id="KAF7328631.1"/>
    </source>
</evidence>
<dbReference type="GO" id="GO:0005506">
    <property type="term" value="F:iron ion binding"/>
    <property type="evidence" value="ECO:0007669"/>
    <property type="project" value="InterPro"/>
</dbReference>
<evidence type="ECO:0000256" key="4">
    <source>
        <dbReference type="ARBA" id="ARBA00022617"/>
    </source>
</evidence>
<dbReference type="Pfam" id="PF00067">
    <property type="entry name" value="p450"/>
    <property type="match status" value="1"/>
</dbReference>
<dbReference type="SUPFAM" id="SSF48264">
    <property type="entry name" value="Cytochrome P450"/>
    <property type="match status" value="1"/>
</dbReference>
<sequence length="465" mass="52399">MPLILYSFVAAGALIIVAALQRRRRAATLPPGPPGDPFIGHLLRMPLTDSALVFHQWAKAYGPVMHLKVLGRSMIILDSYQAALDLLDKKGLIYSDRPKFTLYELLGWDPCLVLVSYGSKSQSIQRQMHQSYLSRQKIADFKLMQTEESRRLVQHLMDSPPEQYAKLMSRFVTGIIAHIVAGHRVTSENDPYLRISQMVYEYVSKTGPPGSSPLDFFPVLQYFPSWFPGAHDLRVVKDGRPAVRELYEYPLSTVKEQQKLGEAMPSFIREQLERMEESEDEEELKGAAATMFAAGERRSNFISSITWTTLTLFVLAMTLHPESQAKAQKEIDLVVGDMRLPEFRDREDLPFVEGILQETLRWIPAVPLGVPHCAREDDMYCGMLIPKGVSRICKHTARITPSPFTVNSNFTRAIGLDESVYSDPTSFRPERFLPQPAGAGEPHFSNAAFGFGRRFICAAPVLSTF</sequence>
<comment type="similarity">
    <text evidence="3">Belongs to the cytochrome P450 family.</text>
</comment>
<dbReference type="InterPro" id="IPR001128">
    <property type="entry name" value="Cyt_P450"/>
</dbReference>
<evidence type="ECO:0000256" key="2">
    <source>
        <dbReference type="ARBA" id="ARBA00005179"/>
    </source>
</evidence>